<organism evidence="4 5">
    <name type="scientific">Heterodermia speciosa</name>
    <dbReference type="NCBI Taxonomy" id="116794"/>
    <lineage>
        <taxon>Eukaryota</taxon>
        <taxon>Fungi</taxon>
        <taxon>Dikarya</taxon>
        <taxon>Ascomycota</taxon>
        <taxon>Pezizomycotina</taxon>
        <taxon>Lecanoromycetes</taxon>
        <taxon>OSLEUM clade</taxon>
        <taxon>Lecanoromycetidae</taxon>
        <taxon>Caliciales</taxon>
        <taxon>Physciaceae</taxon>
        <taxon>Heterodermia</taxon>
    </lineage>
</organism>
<evidence type="ECO:0000256" key="1">
    <source>
        <dbReference type="SAM" id="MobiDB-lite"/>
    </source>
</evidence>
<dbReference type="OrthoDB" id="3565018at2759"/>
<sequence length="594" mass="68203">MATGVETAGLVLAVFPLVVKGMQYYAEGLQTIQFWRRYRRELQNHARRIKTQWVRYLNTIELLFGGIVGSDEELAALVNDPGGNLWQEPKYEDSLRLRLDHSYEHFLDILKTMIKTLRMMATKLGMDASGEISWDRHSSFEREMKRLDLVLFQKKYHEMLDMIEKSNQDLGDFTRASKDLETIRRRRRTKCPHESFKSIRQQAKSLYNALIEGKSWSCMCKNGHAVGLRLEPLMVGMENSTAQTALQSRFRILVSRPLARPQSQSFDPEELPCEWRELDVEPQRAELQKKEPQKIEPQMDHYVNQTANLVTAHPKKPGKKKARILEPAQHSGPERRHAALNKSTTSSQLIHDLCATLSQDTSPGGIVGFLVDDGMPQYQHHLYCLSHTEDTAKRRSLKSLLSKPRPLLQYRPVKLTRGDRLSIAVTLALSVLQLDSSMWLRKRWTSEDVIFHLAEGDISAPSNSALKHPYLYWKVFPARIDTTVLPIPKAYHVRSEALLDLGLTLVELSFGEVLSEMQEAEDVNEDLVATRLSSARRLLGKVYNESGGRYGDAVRRCFDCPYDFRELDFEDDNFQEAVYNTIVVPLVQDLKDFN</sequence>
<feature type="domain" description="DUF7580" evidence="3">
    <location>
        <begin position="197"/>
        <end position="592"/>
    </location>
</feature>
<keyword evidence="2" id="KW-0732">Signal</keyword>
<comment type="caution">
    <text evidence="4">The sequence shown here is derived from an EMBL/GenBank/DDBJ whole genome shotgun (WGS) entry which is preliminary data.</text>
</comment>
<protein>
    <recommendedName>
        <fullName evidence="3">DUF7580 domain-containing protein</fullName>
    </recommendedName>
</protein>
<dbReference type="Proteomes" id="UP000664521">
    <property type="component" value="Unassembled WGS sequence"/>
</dbReference>
<reference evidence="4" key="1">
    <citation type="submission" date="2021-03" db="EMBL/GenBank/DDBJ databases">
        <authorList>
            <person name="Tagirdzhanova G."/>
        </authorList>
    </citation>
    <scope>NUCLEOTIDE SEQUENCE</scope>
</reference>
<dbReference type="AlphaFoldDB" id="A0A8H3FD76"/>
<dbReference type="PANTHER" id="PTHR35186">
    <property type="entry name" value="ANK_REP_REGION DOMAIN-CONTAINING PROTEIN"/>
    <property type="match status" value="1"/>
</dbReference>
<evidence type="ECO:0000313" key="5">
    <source>
        <dbReference type="Proteomes" id="UP000664521"/>
    </source>
</evidence>
<dbReference type="PANTHER" id="PTHR35186:SF4">
    <property type="entry name" value="PRION-INHIBITION AND PROPAGATION HELO DOMAIN-CONTAINING PROTEIN"/>
    <property type="match status" value="1"/>
</dbReference>
<feature type="chain" id="PRO_5034038190" description="DUF7580 domain-containing protein" evidence="2">
    <location>
        <begin position="22"/>
        <end position="594"/>
    </location>
</feature>
<dbReference type="Pfam" id="PF24476">
    <property type="entry name" value="DUF7580"/>
    <property type="match status" value="1"/>
</dbReference>
<evidence type="ECO:0000256" key="2">
    <source>
        <dbReference type="SAM" id="SignalP"/>
    </source>
</evidence>
<proteinExistence type="predicted"/>
<feature type="signal peptide" evidence="2">
    <location>
        <begin position="1"/>
        <end position="21"/>
    </location>
</feature>
<dbReference type="EMBL" id="CAJPDS010000030">
    <property type="protein sequence ID" value="CAF9922456.1"/>
    <property type="molecule type" value="Genomic_DNA"/>
</dbReference>
<feature type="region of interest" description="Disordered" evidence="1">
    <location>
        <begin position="313"/>
        <end position="338"/>
    </location>
</feature>
<keyword evidence="5" id="KW-1185">Reference proteome</keyword>
<feature type="compositionally biased region" description="Basic residues" evidence="1">
    <location>
        <begin position="313"/>
        <end position="322"/>
    </location>
</feature>
<evidence type="ECO:0000259" key="3">
    <source>
        <dbReference type="Pfam" id="PF24476"/>
    </source>
</evidence>
<evidence type="ECO:0000313" key="4">
    <source>
        <dbReference type="EMBL" id="CAF9922456.1"/>
    </source>
</evidence>
<dbReference type="InterPro" id="IPR056002">
    <property type="entry name" value="DUF7580"/>
</dbReference>
<gene>
    <name evidence="4" type="ORF">HETSPECPRED_005076</name>
</gene>
<accession>A0A8H3FD76</accession>
<name>A0A8H3FD76_9LECA</name>